<evidence type="ECO:0000256" key="2">
    <source>
        <dbReference type="ARBA" id="ARBA00022448"/>
    </source>
</evidence>
<evidence type="ECO:0000259" key="8">
    <source>
        <dbReference type="PROSITE" id="PS50928"/>
    </source>
</evidence>
<keyword evidence="10" id="KW-1185">Reference proteome</keyword>
<dbReference type="OrthoDB" id="9804353at2"/>
<comment type="similarity">
    <text evidence="7">Belongs to the binding-protein-dependent transport system permease family.</text>
</comment>
<keyword evidence="4 7" id="KW-0812">Transmembrane</keyword>
<dbReference type="PROSITE" id="PS50928">
    <property type="entry name" value="ABC_TM1"/>
    <property type="match status" value="1"/>
</dbReference>
<keyword evidence="2 7" id="KW-0813">Transport</keyword>
<dbReference type="SUPFAM" id="SSF161098">
    <property type="entry name" value="MetI-like"/>
    <property type="match status" value="1"/>
</dbReference>
<comment type="subcellular location">
    <subcellularLocation>
        <location evidence="1 7">Cell membrane</location>
        <topology evidence="1 7">Multi-pass membrane protein</topology>
    </subcellularLocation>
</comment>
<feature type="domain" description="ABC transmembrane type-1" evidence="8">
    <location>
        <begin position="58"/>
        <end position="238"/>
    </location>
</feature>
<organism evidence="9 10">
    <name type="scientific">Aminipila luticellarii</name>
    <dbReference type="NCBI Taxonomy" id="2507160"/>
    <lineage>
        <taxon>Bacteria</taxon>
        <taxon>Bacillati</taxon>
        <taxon>Bacillota</taxon>
        <taxon>Clostridia</taxon>
        <taxon>Peptostreptococcales</taxon>
        <taxon>Anaerovoracaceae</taxon>
        <taxon>Aminipila</taxon>
    </lineage>
</organism>
<keyword evidence="3" id="KW-1003">Cell membrane</keyword>
<dbReference type="InterPro" id="IPR035906">
    <property type="entry name" value="MetI-like_sf"/>
</dbReference>
<evidence type="ECO:0000313" key="9">
    <source>
        <dbReference type="EMBL" id="QAT42267.1"/>
    </source>
</evidence>
<dbReference type="KEGG" id="amij:EQM06_02925"/>
<gene>
    <name evidence="9" type="ORF">EQM06_02925</name>
</gene>
<dbReference type="Gene3D" id="1.10.3720.10">
    <property type="entry name" value="MetI-like"/>
    <property type="match status" value="1"/>
</dbReference>
<dbReference type="Pfam" id="PF00528">
    <property type="entry name" value="BPD_transp_1"/>
    <property type="match status" value="1"/>
</dbReference>
<dbReference type="GO" id="GO:0005886">
    <property type="term" value="C:plasma membrane"/>
    <property type="evidence" value="ECO:0007669"/>
    <property type="project" value="UniProtKB-SubCell"/>
</dbReference>
<name>A0A410PTH5_9FIRM</name>
<proteinExistence type="inferred from homology"/>
<protein>
    <submittedName>
        <fullName evidence="9">ABC transporter permease</fullName>
    </submittedName>
</protein>
<feature type="transmembrane region" description="Helical" evidence="7">
    <location>
        <begin position="94"/>
        <end position="118"/>
    </location>
</feature>
<dbReference type="CDD" id="cd06261">
    <property type="entry name" value="TM_PBP2"/>
    <property type="match status" value="1"/>
</dbReference>
<reference evidence="9 10" key="1">
    <citation type="submission" date="2019-01" db="EMBL/GenBank/DDBJ databases">
        <title>Draft genomes of a novel of Aminipila strains.</title>
        <authorList>
            <person name="Ma S."/>
        </authorList>
    </citation>
    <scope>NUCLEOTIDE SEQUENCE [LARGE SCALE GENOMIC DNA]</scope>
    <source>
        <strain evidence="10">JN-39</strain>
    </source>
</reference>
<dbReference type="AlphaFoldDB" id="A0A410PTH5"/>
<dbReference type="EMBL" id="CP035281">
    <property type="protein sequence ID" value="QAT42267.1"/>
    <property type="molecule type" value="Genomic_DNA"/>
</dbReference>
<evidence type="ECO:0000256" key="5">
    <source>
        <dbReference type="ARBA" id="ARBA00022989"/>
    </source>
</evidence>
<dbReference type="InterPro" id="IPR000515">
    <property type="entry name" value="MetI-like"/>
</dbReference>
<evidence type="ECO:0000256" key="1">
    <source>
        <dbReference type="ARBA" id="ARBA00004651"/>
    </source>
</evidence>
<feature type="transmembrane region" description="Helical" evidence="7">
    <location>
        <begin position="220"/>
        <end position="245"/>
    </location>
</feature>
<keyword evidence="5 7" id="KW-1133">Transmembrane helix</keyword>
<keyword evidence="6 7" id="KW-0472">Membrane</keyword>
<evidence type="ECO:0000256" key="3">
    <source>
        <dbReference type="ARBA" id="ARBA00022475"/>
    </source>
</evidence>
<dbReference type="PANTHER" id="PTHR30151">
    <property type="entry name" value="ALKANE SULFONATE ABC TRANSPORTER-RELATED, MEMBRANE SUBUNIT"/>
    <property type="match status" value="1"/>
</dbReference>
<feature type="transmembrane region" description="Helical" evidence="7">
    <location>
        <begin position="124"/>
        <end position="140"/>
    </location>
</feature>
<evidence type="ECO:0000256" key="4">
    <source>
        <dbReference type="ARBA" id="ARBA00022692"/>
    </source>
</evidence>
<evidence type="ECO:0000256" key="7">
    <source>
        <dbReference type="RuleBase" id="RU363032"/>
    </source>
</evidence>
<accession>A0A410PTH5</accession>
<dbReference type="PANTHER" id="PTHR30151:SF20">
    <property type="entry name" value="ABC TRANSPORTER PERMEASE PROTEIN HI_0355-RELATED"/>
    <property type="match status" value="1"/>
</dbReference>
<sequence>MKKMNHKKITVPTAVFILILCIWEMTVRIADIPLYILPAPSKILLAVVSERNMLFLHGMVTLKETVIGLILAALFGILLAIIMDRFELFRTAAYPILVVSQTVPVIVLAPIFIIYLGFGMAPKILIVVLMCFFPIVISFADGMRHVDKNQVNLARLFGAGRLRTYSLVKIPGAAPALFSGLKVAATYSITGAVVGEWLSSDCGLGYYMLRVKNGFMLDKVFACVVVIVLLSLLMNGCVKILQYILMPNLRKK</sequence>
<evidence type="ECO:0000256" key="6">
    <source>
        <dbReference type="ARBA" id="ARBA00023136"/>
    </source>
</evidence>
<dbReference type="RefSeq" id="WP_128744921.1">
    <property type="nucleotide sequence ID" value="NZ_CP035281.1"/>
</dbReference>
<dbReference type="GO" id="GO:0055085">
    <property type="term" value="P:transmembrane transport"/>
    <property type="evidence" value="ECO:0007669"/>
    <property type="project" value="InterPro"/>
</dbReference>
<evidence type="ECO:0000313" key="10">
    <source>
        <dbReference type="Proteomes" id="UP000287601"/>
    </source>
</evidence>
<feature type="transmembrane region" description="Helical" evidence="7">
    <location>
        <begin position="54"/>
        <end position="82"/>
    </location>
</feature>
<dbReference type="Proteomes" id="UP000287601">
    <property type="component" value="Chromosome"/>
</dbReference>